<organism evidence="4 5">
    <name type="scientific">Chryseobacterium arthrosphaerae</name>
    <dbReference type="NCBI Taxonomy" id="651561"/>
    <lineage>
        <taxon>Bacteria</taxon>
        <taxon>Pseudomonadati</taxon>
        <taxon>Bacteroidota</taxon>
        <taxon>Flavobacteriia</taxon>
        <taxon>Flavobacteriales</taxon>
        <taxon>Weeksellaceae</taxon>
        <taxon>Chryseobacterium group</taxon>
        <taxon>Chryseobacterium</taxon>
    </lineage>
</organism>
<protein>
    <submittedName>
        <fullName evidence="4">Uncharacterized protein</fullName>
    </submittedName>
</protein>
<dbReference type="Pfam" id="PF03128">
    <property type="entry name" value="CXCXC"/>
    <property type="match status" value="1"/>
</dbReference>
<dbReference type="GO" id="GO:0005576">
    <property type="term" value="C:extracellular region"/>
    <property type="evidence" value="ECO:0007669"/>
    <property type="project" value="UniProtKB-SubCell"/>
</dbReference>
<dbReference type="AlphaFoldDB" id="A0A432DUU6"/>
<name>A0A432DUU6_9FLAO</name>
<evidence type="ECO:0000256" key="2">
    <source>
        <dbReference type="ARBA" id="ARBA00022525"/>
    </source>
</evidence>
<evidence type="ECO:0000313" key="5">
    <source>
        <dbReference type="Proteomes" id="UP000276953"/>
    </source>
</evidence>
<gene>
    <name evidence="4" type="ORF">EJ377_18685</name>
</gene>
<evidence type="ECO:0000256" key="3">
    <source>
        <dbReference type="ARBA" id="ARBA00022729"/>
    </source>
</evidence>
<evidence type="ECO:0000313" key="4">
    <source>
        <dbReference type="EMBL" id="RTZ46839.1"/>
    </source>
</evidence>
<dbReference type="InterPro" id="IPR004153">
    <property type="entry name" value="CXCXC_repeat"/>
</dbReference>
<evidence type="ECO:0000256" key="1">
    <source>
        <dbReference type="ARBA" id="ARBA00004613"/>
    </source>
</evidence>
<accession>A0A432DUU6</accession>
<keyword evidence="2" id="KW-0964">Secreted</keyword>
<dbReference type="Proteomes" id="UP000276953">
    <property type="component" value="Unassembled WGS sequence"/>
</dbReference>
<comment type="caution">
    <text evidence="4">The sequence shown here is derived from an EMBL/GenBank/DDBJ whole genome shotgun (WGS) entry which is preliminary data.</text>
</comment>
<sequence length="16" mass="1958">MSFRKIFSENSCRCFC</sequence>
<comment type="subcellular location">
    <subcellularLocation>
        <location evidence="1">Secreted</location>
    </subcellularLocation>
</comment>
<keyword evidence="3" id="KW-0732">Signal</keyword>
<proteinExistence type="predicted"/>
<reference evidence="4 5" key="1">
    <citation type="submission" date="2018-12" db="EMBL/GenBank/DDBJ databases">
        <title>Draft Genome Sequence of Chryseobacterium arthrosphaerae strain ED882-96 Isolated from the Blood of a Patient with Liver Cirrhosis in Taiwan.</title>
        <authorList>
            <person name="Lin J.-N."/>
            <person name="Lai C.-H."/>
            <person name="Yang C.-H."/>
            <person name="Huang Y.-H."/>
        </authorList>
    </citation>
    <scope>NUCLEOTIDE SEQUENCE [LARGE SCALE GENOMIC DNA]</scope>
    <source>
        <strain evidence="4 5">ED882-96</strain>
    </source>
</reference>
<dbReference type="EMBL" id="RYFC01000003">
    <property type="protein sequence ID" value="RTZ46839.1"/>
    <property type="molecule type" value="Genomic_DNA"/>
</dbReference>